<comment type="caution">
    <text evidence="1">The sequence shown here is derived from an EMBL/GenBank/DDBJ whole genome shotgun (WGS) entry which is preliminary data.</text>
</comment>
<reference evidence="1 2" key="1">
    <citation type="journal article" date="2023" name="Hortic Res">
        <title>Pangenome of water caltrop reveals structural variations and asymmetric subgenome divergence after allopolyploidization.</title>
        <authorList>
            <person name="Zhang X."/>
            <person name="Chen Y."/>
            <person name="Wang L."/>
            <person name="Yuan Y."/>
            <person name="Fang M."/>
            <person name="Shi L."/>
            <person name="Lu R."/>
            <person name="Comes H.P."/>
            <person name="Ma Y."/>
            <person name="Chen Y."/>
            <person name="Huang G."/>
            <person name="Zhou Y."/>
            <person name="Zheng Z."/>
            <person name="Qiu Y."/>
        </authorList>
    </citation>
    <scope>NUCLEOTIDE SEQUENCE [LARGE SCALE GENOMIC DNA]</scope>
    <source>
        <tissue evidence="1">Roots</tissue>
    </source>
</reference>
<dbReference type="AlphaFoldDB" id="A0AAN7JB37"/>
<gene>
    <name evidence="1" type="ORF">SAY87_010798</name>
</gene>
<evidence type="ECO:0000313" key="2">
    <source>
        <dbReference type="Proteomes" id="UP001345219"/>
    </source>
</evidence>
<proteinExistence type="predicted"/>
<evidence type="ECO:0000313" key="1">
    <source>
        <dbReference type="EMBL" id="KAK4744486.1"/>
    </source>
</evidence>
<name>A0AAN7JB37_9MYRT</name>
<protein>
    <submittedName>
        <fullName evidence="1">Uncharacterized protein</fullName>
    </submittedName>
</protein>
<dbReference type="Proteomes" id="UP001345219">
    <property type="component" value="Chromosome 9"/>
</dbReference>
<accession>A0AAN7JB37</accession>
<dbReference type="EMBL" id="JAXIOK010000022">
    <property type="protein sequence ID" value="KAK4744486.1"/>
    <property type="molecule type" value="Genomic_DNA"/>
</dbReference>
<keyword evidence="2" id="KW-1185">Reference proteome</keyword>
<sequence length="103" mass="12123">MDCISWWNPDQERTLITRNLQHQFNHDICSIFLCVDKGIQPRMVNASISSFSKQNTFYCNFQHFSQSPILPSVYVYQPLRSKCILLEDTCIQLNYDTTFYGSK</sequence>
<organism evidence="1 2">
    <name type="scientific">Trapa incisa</name>
    <dbReference type="NCBI Taxonomy" id="236973"/>
    <lineage>
        <taxon>Eukaryota</taxon>
        <taxon>Viridiplantae</taxon>
        <taxon>Streptophyta</taxon>
        <taxon>Embryophyta</taxon>
        <taxon>Tracheophyta</taxon>
        <taxon>Spermatophyta</taxon>
        <taxon>Magnoliopsida</taxon>
        <taxon>eudicotyledons</taxon>
        <taxon>Gunneridae</taxon>
        <taxon>Pentapetalae</taxon>
        <taxon>rosids</taxon>
        <taxon>malvids</taxon>
        <taxon>Myrtales</taxon>
        <taxon>Lythraceae</taxon>
        <taxon>Trapa</taxon>
    </lineage>
</organism>